<organism evidence="2 3">
    <name type="scientific">Entotheonella factor</name>
    <dbReference type="NCBI Taxonomy" id="1429438"/>
    <lineage>
        <taxon>Bacteria</taxon>
        <taxon>Pseudomonadati</taxon>
        <taxon>Nitrospinota/Tectimicrobiota group</taxon>
        <taxon>Candidatus Tectimicrobiota</taxon>
        <taxon>Candidatus Entotheonellia</taxon>
        <taxon>Candidatus Entotheonellales</taxon>
        <taxon>Candidatus Entotheonellaceae</taxon>
        <taxon>Candidatus Entotheonella</taxon>
    </lineage>
</organism>
<dbReference type="EMBL" id="AZHW01001264">
    <property type="protein sequence ID" value="ETW93291.1"/>
    <property type="molecule type" value="Genomic_DNA"/>
</dbReference>
<feature type="transmembrane region" description="Helical" evidence="1">
    <location>
        <begin position="27"/>
        <end position="46"/>
    </location>
</feature>
<dbReference type="AlphaFoldDB" id="W4L7J1"/>
<dbReference type="HOGENOM" id="CLU_088596_0_0_7"/>
<evidence type="ECO:0008006" key="4">
    <source>
        <dbReference type="Google" id="ProtNLM"/>
    </source>
</evidence>
<evidence type="ECO:0000313" key="3">
    <source>
        <dbReference type="Proteomes" id="UP000019141"/>
    </source>
</evidence>
<gene>
    <name evidence="2" type="ORF">ETSY1_39835</name>
</gene>
<proteinExistence type="predicted"/>
<dbReference type="InterPro" id="IPR014562">
    <property type="entry name" value="UCP030959_TPR_rpt-cont"/>
</dbReference>
<dbReference type="Proteomes" id="UP000019141">
    <property type="component" value="Unassembled WGS sequence"/>
</dbReference>
<keyword evidence="1" id="KW-0472">Membrane</keyword>
<dbReference type="PIRSF" id="PIRSF030959">
    <property type="entry name" value="UCP030959"/>
    <property type="match status" value="1"/>
</dbReference>
<dbReference type="Gene3D" id="1.25.40.10">
    <property type="entry name" value="Tetratricopeptide repeat domain"/>
    <property type="match status" value="1"/>
</dbReference>
<keyword evidence="1" id="KW-0812">Transmembrane</keyword>
<accession>W4L7J1</accession>
<sequence>MGFLVVVVLQAMFAAHAIQRGHGWNWVMLILFCPIIGFMLYAYLVAIPEMQHSPAFGMVGPEVKPFRDAESEIQYYQQQLDLADTVSNRTKLAQAWVKHGKPQEAIPLYETSLSGPYQDDLQLLYGLAQATFAVRDFAKTREILSTLIQAHPKARLQEQHLLYARTLGALNEFEIACQAYQELAAVYHGPQAKFHYAMMLKAHGEVEMAKGLLQEIDTTAKQSSNYYNAYHQECIGMARQELG</sequence>
<dbReference type="SUPFAM" id="SSF48452">
    <property type="entry name" value="TPR-like"/>
    <property type="match status" value="1"/>
</dbReference>
<evidence type="ECO:0000313" key="2">
    <source>
        <dbReference type="EMBL" id="ETW93291.1"/>
    </source>
</evidence>
<keyword evidence="3" id="KW-1185">Reference proteome</keyword>
<protein>
    <recommendedName>
        <fullName evidence="4">Cardiolipin synthase N-terminal domain-containing protein</fullName>
    </recommendedName>
</protein>
<comment type="caution">
    <text evidence="2">The sequence shown here is derived from an EMBL/GenBank/DDBJ whole genome shotgun (WGS) entry which is preliminary data.</text>
</comment>
<dbReference type="InterPro" id="IPR011990">
    <property type="entry name" value="TPR-like_helical_dom_sf"/>
</dbReference>
<reference evidence="2 3" key="1">
    <citation type="journal article" date="2014" name="Nature">
        <title>An environmental bacterial taxon with a large and distinct metabolic repertoire.</title>
        <authorList>
            <person name="Wilson M.C."/>
            <person name="Mori T."/>
            <person name="Ruckert C."/>
            <person name="Uria A.R."/>
            <person name="Helf M.J."/>
            <person name="Takada K."/>
            <person name="Gernert C."/>
            <person name="Steffens U.A."/>
            <person name="Heycke N."/>
            <person name="Schmitt S."/>
            <person name="Rinke C."/>
            <person name="Helfrich E.J."/>
            <person name="Brachmann A.O."/>
            <person name="Gurgui C."/>
            <person name="Wakimoto T."/>
            <person name="Kracht M."/>
            <person name="Crusemann M."/>
            <person name="Hentschel U."/>
            <person name="Abe I."/>
            <person name="Matsunaga S."/>
            <person name="Kalinowski J."/>
            <person name="Takeyama H."/>
            <person name="Piel J."/>
        </authorList>
    </citation>
    <scope>NUCLEOTIDE SEQUENCE [LARGE SCALE GENOMIC DNA]</scope>
    <source>
        <strain evidence="3">TSY1</strain>
    </source>
</reference>
<evidence type="ECO:0000256" key="1">
    <source>
        <dbReference type="SAM" id="Phobius"/>
    </source>
</evidence>
<keyword evidence="1" id="KW-1133">Transmembrane helix</keyword>
<name>W4L7J1_ENTF1</name>